<gene>
    <name evidence="1" type="ORF">GCM10020367_23580</name>
</gene>
<accession>A0ABP6S9U3</accession>
<sequence>MARARKDFTPVFDTTFGDRALQVAREDIAVGRWQGPAELLHATGPEWDRRTFRVRMLAQTAAGKSVAEHWHTAEPRNPDALVLRAETEVMRAFNLAAAATDRGGVDLERLNGAVRTCLRAADVSPQDPVPWMSLVSVARLFPGGHQQAQRWWEELLARDPHNREAHHQVLRYLSARWHGSHGAMYDFARNVVSSLPPGSHLAVLLQAARAEEYRYRAEQEGPMSLTLVQHWNNEVAVHDLHRTWELWIRQWDGRERAQDVADLNYLLHAACAAGQAGPAGYLFDVLGERATRVPWSFSGDPVSVMSRFRKTMLRSRPDTG</sequence>
<comment type="caution">
    <text evidence="1">The sequence shown here is derived from an EMBL/GenBank/DDBJ whole genome shotgun (WGS) entry which is preliminary data.</text>
</comment>
<dbReference type="RefSeq" id="WP_345036337.1">
    <property type="nucleotide sequence ID" value="NZ_BAAAYL010000001.1"/>
</dbReference>
<proteinExistence type="predicted"/>
<reference evidence="2" key="1">
    <citation type="journal article" date="2019" name="Int. J. Syst. Evol. Microbiol.">
        <title>The Global Catalogue of Microorganisms (GCM) 10K type strain sequencing project: providing services to taxonomists for standard genome sequencing and annotation.</title>
        <authorList>
            <consortium name="The Broad Institute Genomics Platform"/>
            <consortium name="The Broad Institute Genome Sequencing Center for Infectious Disease"/>
            <person name="Wu L."/>
            <person name="Ma J."/>
        </authorList>
    </citation>
    <scope>NUCLEOTIDE SEQUENCE [LARGE SCALE GENOMIC DNA]</scope>
    <source>
        <strain evidence="2">JCM 9651</strain>
    </source>
</reference>
<evidence type="ECO:0000313" key="1">
    <source>
        <dbReference type="EMBL" id="GAA3371732.1"/>
    </source>
</evidence>
<protein>
    <recommendedName>
        <fullName evidence="3">DUF4034 domain-containing protein</fullName>
    </recommendedName>
</protein>
<name>A0ABP6S9U3_9ACTN</name>
<dbReference type="Proteomes" id="UP001499990">
    <property type="component" value="Unassembled WGS sequence"/>
</dbReference>
<keyword evidence="2" id="KW-1185">Reference proteome</keyword>
<evidence type="ECO:0000313" key="2">
    <source>
        <dbReference type="Proteomes" id="UP001499990"/>
    </source>
</evidence>
<evidence type="ECO:0008006" key="3">
    <source>
        <dbReference type="Google" id="ProtNLM"/>
    </source>
</evidence>
<organism evidence="1 2">
    <name type="scientific">Streptomyces sannanensis</name>
    <dbReference type="NCBI Taxonomy" id="285536"/>
    <lineage>
        <taxon>Bacteria</taxon>
        <taxon>Bacillati</taxon>
        <taxon>Actinomycetota</taxon>
        <taxon>Actinomycetes</taxon>
        <taxon>Kitasatosporales</taxon>
        <taxon>Streptomycetaceae</taxon>
        <taxon>Streptomyces</taxon>
    </lineage>
</organism>
<dbReference type="EMBL" id="BAAAYL010000001">
    <property type="protein sequence ID" value="GAA3371732.1"/>
    <property type="molecule type" value="Genomic_DNA"/>
</dbReference>